<evidence type="ECO:0000313" key="2">
    <source>
        <dbReference type="Proteomes" id="UP000030786"/>
    </source>
</evidence>
<protein>
    <submittedName>
        <fullName evidence="1">Uncharacterized protein</fullName>
    </submittedName>
</protein>
<gene>
    <name evidence="1" type="ORF">M666_01310</name>
</gene>
<dbReference type="GeneID" id="78059371"/>
<proteinExistence type="predicted"/>
<dbReference type="EMBL" id="CP009976">
    <property type="protein sequence ID" value="AIZ40336.1"/>
    <property type="molecule type" value="Genomic_DNA"/>
</dbReference>
<evidence type="ECO:0000313" key="1">
    <source>
        <dbReference type="EMBL" id="AIZ40336.1"/>
    </source>
</evidence>
<sequence length="333" mass="38516">MSFFKNLFKKKTNYNNLSDFGLPNIEYKLLGRLFTQSTGISATDVFDRLAIETKLKEVMNTHFISYTSHGSFSKLYEEGTFYTSIRFEAKGKKYSLFLLYDENDARKFNAAKKFIKSGTHPNALFISAYDYSYVNGSLSCIEPFQIENLSLIGQEDFQGLLSQKETAFAMWFPSESEKTFYDSPIKHHLDAMYALINDYENYVYGYLLLKLKIPDIHKFHRPDLPEVPKTFLILAIENTSLLITVCKEKGIRFHFNKQTTSTAYVAHFLKHMHSDFVTFIAELHTVLFLEKTIGNGLHWYQKTASEFIAQEKNGILQASFPEDTIVISRNEKN</sequence>
<dbReference type="KEGG" id="cbat:M666_01310"/>
<dbReference type="RefSeq" id="WP_029445305.1">
    <property type="nucleotide sequence ID" value="NZ_CP009976.1"/>
</dbReference>
<reference evidence="1 2" key="1">
    <citation type="journal article" date="2014" name="Environ. Microbiol.">
        <title>Contrasting genomic patterns and infection strategies of two co-existing Bacteroidetes podovirus genera.</title>
        <authorList>
            <person name="Holmfeldt K."/>
            <person name="Howard-Varona C."/>
            <person name="Solonenko N."/>
            <person name="Sullivan M.B."/>
        </authorList>
    </citation>
    <scope>NUCLEOTIDE SEQUENCE [LARGE SCALE GENOMIC DNA]</scope>
    <source>
        <strain evidence="1 2">18</strain>
    </source>
</reference>
<organism evidence="1 2">
    <name type="scientific">Cellulophaga baltica 18</name>
    <dbReference type="NCBI Taxonomy" id="1348584"/>
    <lineage>
        <taxon>Bacteria</taxon>
        <taxon>Pseudomonadati</taxon>
        <taxon>Bacteroidota</taxon>
        <taxon>Flavobacteriia</taxon>
        <taxon>Flavobacteriales</taxon>
        <taxon>Flavobacteriaceae</taxon>
        <taxon>Cellulophaga</taxon>
    </lineage>
</organism>
<accession>A0AAU8RIY2</accession>
<dbReference type="AlphaFoldDB" id="A0AAU8RIY2"/>
<name>A0AAU8RIY2_9FLAO</name>
<dbReference type="Proteomes" id="UP000030786">
    <property type="component" value="Chromosome"/>
</dbReference>